<dbReference type="EC" id="2.4.1.141" evidence="3"/>
<dbReference type="EMBL" id="LR782861">
    <property type="protein sequence ID" value="CAB3221196.1"/>
    <property type="molecule type" value="mRNA"/>
</dbReference>
<keyword evidence="5" id="KW-0328">Glycosyltransferase</keyword>
<dbReference type="InterPro" id="IPR007235">
    <property type="entry name" value="Glyco_trans_28_C"/>
</dbReference>
<proteinExistence type="evidence at transcript level"/>
<evidence type="ECO:0000256" key="5">
    <source>
        <dbReference type="ARBA" id="ARBA00022676"/>
    </source>
</evidence>
<dbReference type="Gene3D" id="3.40.50.2000">
    <property type="entry name" value="Glycogen Phosphorylase B"/>
    <property type="match status" value="1"/>
</dbReference>
<reference evidence="9" key="1">
    <citation type="submission" date="2020-04" db="EMBL/GenBank/DDBJ databases">
        <authorList>
            <person name="Neveu A P."/>
        </authorList>
    </citation>
    <scope>NUCLEOTIDE SEQUENCE</scope>
    <source>
        <tissue evidence="9">Whole embryo</tissue>
    </source>
</reference>
<keyword evidence="7" id="KW-0256">Endoplasmic reticulum</keyword>
<dbReference type="GO" id="GO:0006488">
    <property type="term" value="P:dolichol-linked oligosaccharide biosynthetic process"/>
    <property type="evidence" value="ECO:0007669"/>
    <property type="project" value="InterPro"/>
</dbReference>
<evidence type="ECO:0000256" key="2">
    <source>
        <dbReference type="ARBA" id="ARBA00006962"/>
    </source>
</evidence>
<keyword evidence="6 9" id="KW-0808">Transferase</keyword>
<evidence type="ECO:0000313" key="9">
    <source>
        <dbReference type="EMBL" id="CAB3221196.1"/>
    </source>
</evidence>
<dbReference type="GO" id="GO:0005783">
    <property type="term" value="C:endoplasmic reticulum"/>
    <property type="evidence" value="ECO:0007669"/>
    <property type="project" value="UniProtKB-SubCell"/>
</dbReference>
<protein>
    <recommendedName>
        <fullName evidence="4">UDP-N-acetylglucosamine transferase subunit ALG13</fullName>
        <ecNumber evidence="3">2.4.1.141</ecNumber>
    </recommendedName>
</protein>
<evidence type="ECO:0000256" key="3">
    <source>
        <dbReference type="ARBA" id="ARBA00012614"/>
    </source>
</evidence>
<gene>
    <name evidence="9" type="primary">Alg13</name>
</gene>
<comment type="similarity">
    <text evidence="2">Belongs to the glycosyltransferase 28 family.</text>
</comment>
<sequence length="184" mass="20353">MSLLFLILIDNSVSFRTTEICFMSVFVTVGTTSFDELTELVTSEPILKILETKSYSSLLVQYGRGHHQVKECNTAGLKINGYRYKDSISGDITNADLVISHAGAGTCLEVLGARKPLVVVVNEKLMDNHQFELAKQLHQDGHLLYCTCSTLGSTLSEMDLQSLEPLPAPKTNKFGEDLTLHFQL</sequence>
<feature type="domain" description="Glycosyl transferase family 28 C-terminal" evidence="8">
    <location>
        <begin position="25"/>
        <end position="171"/>
    </location>
</feature>
<dbReference type="GO" id="GO:0004577">
    <property type="term" value="F:N-acetylglucosaminyldiphosphodolichol N-acetylglucosaminyltransferase activity"/>
    <property type="evidence" value="ECO:0007669"/>
    <property type="project" value="UniProtKB-EC"/>
</dbReference>
<dbReference type="PANTHER" id="PTHR12867:SF6">
    <property type="entry name" value="N-ACETYLGLUCOSAMINYLDIPHOSPHODOLICHOL N-ACETYLGLUCOSAMINYLTRANSFERASE"/>
    <property type="match status" value="1"/>
</dbReference>
<organism evidence="9">
    <name type="scientific">Phallusia mammillata</name>
    <dbReference type="NCBI Taxonomy" id="59560"/>
    <lineage>
        <taxon>Eukaryota</taxon>
        <taxon>Metazoa</taxon>
        <taxon>Chordata</taxon>
        <taxon>Tunicata</taxon>
        <taxon>Ascidiacea</taxon>
        <taxon>Phlebobranchia</taxon>
        <taxon>Ascidiidae</taxon>
        <taxon>Phallusia</taxon>
    </lineage>
</organism>
<comment type="subcellular location">
    <subcellularLocation>
        <location evidence="1">Endoplasmic reticulum</location>
    </subcellularLocation>
</comment>
<dbReference type="PANTHER" id="PTHR12867">
    <property type="entry name" value="GLYCOSYL TRANSFERASE-RELATED"/>
    <property type="match status" value="1"/>
</dbReference>
<evidence type="ECO:0000259" key="8">
    <source>
        <dbReference type="Pfam" id="PF04101"/>
    </source>
</evidence>
<evidence type="ECO:0000256" key="6">
    <source>
        <dbReference type="ARBA" id="ARBA00022679"/>
    </source>
</evidence>
<dbReference type="Pfam" id="PF04101">
    <property type="entry name" value="Glyco_tran_28_C"/>
    <property type="match status" value="1"/>
</dbReference>
<evidence type="ECO:0000256" key="4">
    <source>
        <dbReference type="ARBA" id="ARBA00017468"/>
    </source>
</evidence>
<dbReference type="InterPro" id="IPR039042">
    <property type="entry name" value="Alg13-like"/>
</dbReference>
<dbReference type="SUPFAM" id="SSF53756">
    <property type="entry name" value="UDP-Glycosyltransferase/glycogen phosphorylase"/>
    <property type="match status" value="1"/>
</dbReference>
<name>A0A6F9D729_9ASCI</name>
<evidence type="ECO:0000256" key="7">
    <source>
        <dbReference type="ARBA" id="ARBA00022824"/>
    </source>
</evidence>
<accession>A0A6F9D729</accession>
<evidence type="ECO:0000256" key="1">
    <source>
        <dbReference type="ARBA" id="ARBA00004240"/>
    </source>
</evidence>
<dbReference type="AlphaFoldDB" id="A0A6F9D729"/>